<dbReference type="InterPro" id="IPR003593">
    <property type="entry name" value="AAA+_ATPase"/>
</dbReference>
<gene>
    <name evidence="6" type="ORF">EFL26_21350</name>
</gene>
<dbReference type="AlphaFoldDB" id="A0A3N0GHI3"/>
<dbReference type="PROSITE" id="PS00211">
    <property type="entry name" value="ABC_TRANSPORTER_1"/>
    <property type="match status" value="1"/>
</dbReference>
<feature type="domain" description="ABC transporter" evidence="5">
    <location>
        <begin position="1"/>
        <end position="245"/>
    </location>
</feature>
<dbReference type="CDD" id="cd03216">
    <property type="entry name" value="ABC_Carb_Monos_I"/>
    <property type="match status" value="1"/>
</dbReference>
<dbReference type="InterPro" id="IPR027417">
    <property type="entry name" value="P-loop_NTPase"/>
</dbReference>
<dbReference type="PANTHER" id="PTHR43790">
    <property type="entry name" value="CARBOHYDRATE TRANSPORT ATP-BINDING PROTEIN MG119-RELATED"/>
    <property type="match status" value="1"/>
</dbReference>
<evidence type="ECO:0000259" key="5">
    <source>
        <dbReference type="PROSITE" id="PS50893"/>
    </source>
</evidence>
<comment type="caution">
    <text evidence="6">The sequence shown here is derived from an EMBL/GenBank/DDBJ whole genome shotgun (WGS) entry which is preliminary data.</text>
</comment>
<protein>
    <submittedName>
        <fullName evidence="6">Sugar ABC transporter ATP-binding protein</fullName>
    </submittedName>
</protein>
<organism evidence="6 7">
    <name type="scientific">Nocardioides pocheonensis</name>
    <dbReference type="NCBI Taxonomy" id="661485"/>
    <lineage>
        <taxon>Bacteria</taxon>
        <taxon>Bacillati</taxon>
        <taxon>Actinomycetota</taxon>
        <taxon>Actinomycetes</taxon>
        <taxon>Propionibacteriales</taxon>
        <taxon>Nocardioidaceae</taxon>
        <taxon>Nocardioides</taxon>
    </lineage>
</organism>
<dbReference type="InterPro" id="IPR050107">
    <property type="entry name" value="ABC_carbohydrate_import_ATPase"/>
</dbReference>
<evidence type="ECO:0000256" key="4">
    <source>
        <dbReference type="ARBA" id="ARBA00022840"/>
    </source>
</evidence>
<dbReference type="PANTHER" id="PTHR43790:SF9">
    <property type="entry name" value="GALACTOFURANOSE TRANSPORTER ATP-BINDING PROTEIN YTFR"/>
    <property type="match status" value="1"/>
</dbReference>
<dbReference type="CDD" id="cd03215">
    <property type="entry name" value="ABC_Carb_Monos_II"/>
    <property type="match status" value="1"/>
</dbReference>
<dbReference type="Gene3D" id="3.40.50.300">
    <property type="entry name" value="P-loop containing nucleotide triphosphate hydrolases"/>
    <property type="match status" value="2"/>
</dbReference>
<dbReference type="GO" id="GO:0016887">
    <property type="term" value="F:ATP hydrolysis activity"/>
    <property type="evidence" value="ECO:0007669"/>
    <property type="project" value="InterPro"/>
</dbReference>
<dbReference type="InterPro" id="IPR017871">
    <property type="entry name" value="ABC_transporter-like_CS"/>
</dbReference>
<feature type="domain" description="ABC transporter" evidence="5">
    <location>
        <begin position="257"/>
        <end position="499"/>
    </location>
</feature>
<evidence type="ECO:0000313" key="6">
    <source>
        <dbReference type="EMBL" id="RNM11901.1"/>
    </source>
</evidence>
<evidence type="ECO:0000256" key="3">
    <source>
        <dbReference type="ARBA" id="ARBA00022741"/>
    </source>
</evidence>
<dbReference type="SMART" id="SM00382">
    <property type="entry name" value="AAA"/>
    <property type="match status" value="2"/>
</dbReference>
<dbReference type="PROSITE" id="PS50893">
    <property type="entry name" value="ABC_TRANSPORTER_2"/>
    <property type="match status" value="2"/>
</dbReference>
<accession>A0A3N0GHI3</accession>
<sequence length="503" mass="54386">MRTTGLSKTFAGTTVLRNANLEVRRGEVHALLGGNGSGKSTLIKLLAGVYRADAGGRIEVQGVCADADEWSPSMARSGGLHFVHQDPAVFGALTVAENLAIGRGFVCTATGRVNWPATRRRTAQILERFSLDVSPDTLVAELRPADRTMLAIARALQDQEGAHDGVLVLDEPTASLPAWEVEILLAALRKYAAAGQTIVYVSHRLSEVLELADRVTVLRDGAQVATRETRNLTEEQLVELIVGRGLDRVFPERSERVSNDVVLSVRGLIAGPLRGIDLDLHRGEILGVAGLLGSGRSALLRALFGDLLMTAGQIQLAGQAYRPSRPARAMKAGIAMVPEDRGTEALFGSLSVRENLSASVVARYWARARLQHRREHLDARSLVEAYDVRPASDQSIAGTLSGGNQQKIVMARWLRRDPLVLLLDEPTQGVDVQARADIYEHVRRAVAAGTAVLLVTSDFEELAHVADRAVVVREGRVAAEVSGAELDPHRLTELSYLFKETTA</sequence>
<name>A0A3N0GHI3_9ACTN</name>
<evidence type="ECO:0000256" key="2">
    <source>
        <dbReference type="ARBA" id="ARBA00022737"/>
    </source>
</evidence>
<keyword evidence="2" id="KW-0677">Repeat</keyword>
<reference evidence="6 7" key="1">
    <citation type="submission" date="2018-11" db="EMBL/GenBank/DDBJ databases">
        <authorList>
            <person name="Li F."/>
        </authorList>
    </citation>
    <scope>NUCLEOTIDE SEQUENCE [LARGE SCALE GENOMIC DNA]</scope>
    <source>
        <strain evidence="6 7">Gsoil 818</strain>
    </source>
</reference>
<dbReference type="GO" id="GO:0005524">
    <property type="term" value="F:ATP binding"/>
    <property type="evidence" value="ECO:0007669"/>
    <property type="project" value="UniProtKB-KW"/>
</dbReference>
<evidence type="ECO:0000313" key="7">
    <source>
        <dbReference type="Proteomes" id="UP000279994"/>
    </source>
</evidence>
<dbReference type="OrthoDB" id="3812274at2"/>
<dbReference type="InterPro" id="IPR003439">
    <property type="entry name" value="ABC_transporter-like_ATP-bd"/>
</dbReference>
<evidence type="ECO:0000256" key="1">
    <source>
        <dbReference type="ARBA" id="ARBA00022448"/>
    </source>
</evidence>
<dbReference type="EMBL" id="RJSF01000047">
    <property type="protein sequence ID" value="RNM11901.1"/>
    <property type="molecule type" value="Genomic_DNA"/>
</dbReference>
<dbReference type="Proteomes" id="UP000279994">
    <property type="component" value="Unassembled WGS sequence"/>
</dbReference>
<dbReference type="Pfam" id="PF00005">
    <property type="entry name" value="ABC_tran"/>
    <property type="match status" value="2"/>
</dbReference>
<keyword evidence="1" id="KW-0813">Transport</keyword>
<keyword evidence="4 6" id="KW-0067">ATP-binding</keyword>
<proteinExistence type="predicted"/>
<dbReference type="SUPFAM" id="SSF52540">
    <property type="entry name" value="P-loop containing nucleoside triphosphate hydrolases"/>
    <property type="match status" value="2"/>
</dbReference>
<keyword evidence="3" id="KW-0547">Nucleotide-binding</keyword>
<keyword evidence="7" id="KW-1185">Reference proteome</keyword>